<accession>A0A0A9ENR8</accession>
<evidence type="ECO:0000313" key="1">
    <source>
        <dbReference type="EMBL" id="JAD99515.1"/>
    </source>
</evidence>
<sequence length="13" mass="1401">MTYTSLESGLCPV</sequence>
<protein>
    <submittedName>
        <fullName evidence="1">Uncharacterized protein</fullName>
    </submittedName>
</protein>
<dbReference type="EMBL" id="GBRH01198380">
    <property type="protein sequence ID" value="JAD99515.1"/>
    <property type="molecule type" value="Transcribed_RNA"/>
</dbReference>
<proteinExistence type="predicted"/>
<reference evidence="1" key="2">
    <citation type="journal article" date="2015" name="Data Brief">
        <title>Shoot transcriptome of the giant reed, Arundo donax.</title>
        <authorList>
            <person name="Barrero R.A."/>
            <person name="Guerrero F.D."/>
            <person name="Moolhuijzen P."/>
            <person name="Goolsby J.A."/>
            <person name="Tidwell J."/>
            <person name="Bellgard S.E."/>
            <person name="Bellgard M.I."/>
        </authorList>
    </citation>
    <scope>NUCLEOTIDE SEQUENCE</scope>
    <source>
        <tissue evidence="1">Shoot tissue taken approximately 20 cm above the soil surface</tissue>
    </source>
</reference>
<organism evidence="1">
    <name type="scientific">Arundo donax</name>
    <name type="common">Giant reed</name>
    <name type="synonym">Donax arundinaceus</name>
    <dbReference type="NCBI Taxonomy" id="35708"/>
    <lineage>
        <taxon>Eukaryota</taxon>
        <taxon>Viridiplantae</taxon>
        <taxon>Streptophyta</taxon>
        <taxon>Embryophyta</taxon>
        <taxon>Tracheophyta</taxon>
        <taxon>Spermatophyta</taxon>
        <taxon>Magnoliopsida</taxon>
        <taxon>Liliopsida</taxon>
        <taxon>Poales</taxon>
        <taxon>Poaceae</taxon>
        <taxon>PACMAD clade</taxon>
        <taxon>Arundinoideae</taxon>
        <taxon>Arundineae</taxon>
        <taxon>Arundo</taxon>
    </lineage>
</organism>
<name>A0A0A9ENR8_ARUDO</name>
<reference evidence="1" key="1">
    <citation type="submission" date="2014-09" db="EMBL/GenBank/DDBJ databases">
        <authorList>
            <person name="Magalhaes I.L.F."/>
            <person name="Oliveira U."/>
            <person name="Santos F.R."/>
            <person name="Vidigal T.H.D.A."/>
            <person name="Brescovit A.D."/>
            <person name="Santos A.J."/>
        </authorList>
    </citation>
    <scope>NUCLEOTIDE SEQUENCE</scope>
    <source>
        <tissue evidence="1">Shoot tissue taken approximately 20 cm above the soil surface</tissue>
    </source>
</reference>